<dbReference type="Pfam" id="PF13432">
    <property type="entry name" value="TPR_16"/>
    <property type="match status" value="1"/>
</dbReference>
<dbReference type="InterPro" id="IPR011990">
    <property type="entry name" value="TPR-like_helical_dom_sf"/>
</dbReference>
<dbReference type="SUPFAM" id="SSF48452">
    <property type="entry name" value="TPR-like"/>
    <property type="match status" value="1"/>
</dbReference>
<dbReference type="EMBL" id="UOFT01000042">
    <property type="protein sequence ID" value="VAW95097.1"/>
    <property type="molecule type" value="Genomic_DNA"/>
</dbReference>
<gene>
    <name evidence="1" type="ORF">MNBD_GAMMA23-452</name>
</gene>
<protein>
    <submittedName>
        <fullName evidence="1">Uncharacterized protein</fullName>
    </submittedName>
</protein>
<dbReference type="Gene3D" id="1.25.40.10">
    <property type="entry name" value="Tetratricopeptide repeat domain"/>
    <property type="match status" value="1"/>
</dbReference>
<dbReference type="SUPFAM" id="SSF56935">
    <property type="entry name" value="Porins"/>
    <property type="match status" value="1"/>
</dbReference>
<reference evidence="1" key="1">
    <citation type="submission" date="2018-06" db="EMBL/GenBank/DDBJ databases">
        <authorList>
            <person name="Zhirakovskaya E."/>
        </authorList>
    </citation>
    <scope>NUCLEOTIDE SEQUENCE</scope>
</reference>
<dbReference type="InterPro" id="IPR018759">
    <property type="entry name" value="BBP2_2"/>
</dbReference>
<sequence>MVVLSKVFQKVFFGFLISIFFASVSYAGNFEKGVKLFKSAKYRQAVKQFRRAEAAGVKKTSLFYNLGVSYFKLSNYSKAKKYFLIANKDAKFSQLAQYNLGLVALKQKKNKQALKWFFRASRDSGNPRITAIANKQIDKLKPGKGMQKFDGGLVVAYGNDSNVLLLNETSPSNKSDSYLENYLYGSARLGHSYRLGGSWYQQNYSDINGSDFNVLKINGSYLFALGNWKIEPGVAFSNSQLGSRDYLDTLDLNVVAKRSLGQDQLTVRYRYSDISAKSSVYNYLEGVRHQARVEYFKSTDVGRLRYRYQLELNDRQDRAAKSYSPTRHDFRLRLRKRLADSWKLKLEAQYRFSNYPSVAGISRKDNRLRAIAGVNYRLNRQWTIASQAIYTDNKSNLSGQAYKRTDWQIAAQLAF</sequence>
<dbReference type="AlphaFoldDB" id="A0A3B1A668"/>
<proteinExistence type="predicted"/>
<organism evidence="1">
    <name type="scientific">hydrothermal vent metagenome</name>
    <dbReference type="NCBI Taxonomy" id="652676"/>
    <lineage>
        <taxon>unclassified sequences</taxon>
        <taxon>metagenomes</taxon>
        <taxon>ecological metagenomes</taxon>
    </lineage>
</organism>
<evidence type="ECO:0000313" key="1">
    <source>
        <dbReference type="EMBL" id="VAW95097.1"/>
    </source>
</evidence>
<dbReference type="Pfam" id="PF10082">
    <property type="entry name" value="BBP2_2"/>
    <property type="match status" value="1"/>
</dbReference>
<accession>A0A3B1A668</accession>
<name>A0A3B1A668_9ZZZZ</name>